<evidence type="ECO:0000313" key="10">
    <source>
        <dbReference type="Proteomes" id="UP000067448"/>
    </source>
</evidence>
<evidence type="ECO:0000256" key="3">
    <source>
        <dbReference type="ARBA" id="ARBA00022729"/>
    </source>
</evidence>
<dbReference type="InterPro" id="IPR009939">
    <property type="entry name" value="Chitosanase_fungal"/>
</dbReference>
<evidence type="ECO:0000256" key="5">
    <source>
        <dbReference type="ARBA" id="ARBA00023277"/>
    </source>
</evidence>
<dbReference type="Pfam" id="PF07335">
    <property type="entry name" value="Glyco_hydro_75"/>
    <property type="match status" value="1"/>
</dbReference>
<keyword evidence="7" id="KW-0624">Polysaccharide degradation</keyword>
<evidence type="ECO:0000256" key="2">
    <source>
        <dbReference type="ARBA" id="ARBA00022525"/>
    </source>
</evidence>
<evidence type="ECO:0000256" key="1">
    <source>
        <dbReference type="ARBA" id="ARBA00004613"/>
    </source>
</evidence>
<evidence type="ECO:0000256" key="8">
    <source>
        <dbReference type="SAM" id="MobiDB-lite"/>
    </source>
</evidence>
<comment type="subcellular location">
    <subcellularLocation>
        <location evidence="1">Secreted</location>
    </subcellularLocation>
</comment>
<evidence type="ECO:0000256" key="6">
    <source>
        <dbReference type="ARBA" id="ARBA00023295"/>
    </source>
</evidence>
<keyword evidence="4" id="KW-0378">Hydrolase</keyword>
<protein>
    <submittedName>
        <fullName evidence="9">Fungal chitosanase</fullName>
    </submittedName>
</protein>
<organism evidence="9 10">
    <name type="scientific">Streptomyces scabiei</name>
    <dbReference type="NCBI Taxonomy" id="1930"/>
    <lineage>
        <taxon>Bacteria</taxon>
        <taxon>Bacillati</taxon>
        <taxon>Actinomycetota</taxon>
        <taxon>Actinomycetes</taxon>
        <taxon>Kitasatosporales</taxon>
        <taxon>Streptomycetaceae</taxon>
        <taxon>Streptomyces</taxon>
    </lineage>
</organism>
<sequence>MFASHGAGRCRRRSRADESGRAAGAESGPWPSAAHPCTARRDPSGPLPVADLSAPHHLWVSVRHVPQERVLIVRLRSLTLAAVGAVLLAPVALPALAHPQRPVHREGEVTAARLLAKARGCVRVSEGLYSSDAGTPADIPVCGVDGAVFWKADMDIDCDGRPSPHCNSDTDPWFQPTTSFLQSDGRYLRSESLPFVVVPVASRIWDHRVHGIRGGSVAAVVYKDRVQYAVVGDTGPQNIIGEASYATAKALGIRPDPRTGGTATGVTYILFEDSRVTPIEDHDAAVRLGEKLARAWVGEPALRRGATMRGGVAG</sequence>
<dbReference type="Proteomes" id="UP000067448">
    <property type="component" value="Unassembled WGS sequence"/>
</dbReference>
<reference evidence="10" key="1">
    <citation type="submission" date="2015-11" db="EMBL/GenBank/DDBJ databases">
        <authorList>
            <consortium name="Cross-ministerial Strategic Innovation Promotion Program (SIP) consortium"/>
            <person name="Tomihama T."/>
            <person name="Ikenaga M."/>
            <person name="Sakai M."/>
            <person name="Okubo T."/>
            <person name="Ikeda S."/>
        </authorList>
    </citation>
    <scope>NUCLEOTIDE SEQUENCE [LARGE SCALE GENOMIC DNA]</scope>
    <source>
        <strain evidence="10">S58</strain>
    </source>
</reference>
<feature type="region of interest" description="Disordered" evidence="8">
    <location>
        <begin position="1"/>
        <end position="48"/>
    </location>
</feature>
<keyword evidence="2" id="KW-0964">Secreted</keyword>
<evidence type="ECO:0000256" key="4">
    <source>
        <dbReference type="ARBA" id="ARBA00022801"/>
    </source>
</evidence>
<accession>A0A124C4X5</accession>
<keyword evidence="6" id="KW-0326">Glycosidase</keyword>
<comment type="caution">
    <text evidence="9">The sequence shown here is derived from an EMBL/GenBank/DDBJ whole genome shotgun (WGS) entry which is preliminary data.</text>
</comment>
<keyword evidence="3" id="KW-0732">Signal</keyword>
<dbReference type="PANTHER" id="PTHR42061">
    <property type="entry name" value="ENDO-CHITOSANASE"/>
    <property type="match status" value="1"/>
</dbReference>
<keyword evidence="5" id="KW-0119">Carbohydrate metabolism</keyword>
<reference evidence="10" key="3">
    <citation type="submission" date="2016-02" db="EMBL/GenBank/DDBJ databases">
        <title>Draft genome of pathogenic Streptomyces sp. in Japan.</title>
        <authorList>
            <person name="Tomihama T."/>
            <person name="Ikenaga M."/>
            <person name="Sakai M."/>
            <person name="Okubo T."/>
            <person name="Ikeda S."/>
        </authorList>
    </citation>
    <scope>NUCLEOTIDE SEQUENCE [LARGE SCALE GENOMIC DNA]</scope>
    <source>
        <strain evidence="10">S58</strain>
    </source>
</reference>
<gene>
    <name evidence="9" type="ORF">SsS58_06241</name>
</gene>
<dbReference type="EMBL" id="BCMM01000034">
    <property type="protein sequence ID" value="GAQ65826.1"/>
    <property type="molecule type" value="Genomic_DNA"/>
</dbReference>
<dbReference type="GO" id="GO:0000272">
    <property type="term" value="P:polysaccharide catabolic process"/>
    <property type="evidence" value="ECO:0007669"/>
    <property type="project" value="UniProtKB-KW"/>
</dbReference>
<name>A0A124C4X5_STRSC</name>
<dbReference type="GO" id="GO:0016977">
    <property type="term" value="F:chitosanase activity"/>
    <property type="evidence" value="ECO:0007669"/>
    <property type="project" value="InterPro"/>
</dbReference>
<dbReference type="GO" id="GO:0005576">
    <property type="term" value="C:extracellular region"/>
    <property type="evidence" value="ECO:0007669"/>
    <property type="project" value="UniProtKB-SubCell"/>
</dbReference>
<dbReference type="AlphaFoldDB" id="A0A124C4X5"/>
<proteinExistence type="predicted"/>
<evidence type="ECO:0000256" key="7">
    <source>
        <dbReference type="ARBA" id="ARBA00023326"/>
    </source>
</evidence>
<reference evidence="9 10" key="2">
    <citation type="journal article" date="2016" name="Genome Announc.">
        <title>Draft Genome Sequences of Streptomyces scabiei S58, Streptomyces turgidiscabies T45, and Streptomyces acidiscabies a10, the Pathogens of Potato Common Scab, Isolated in Japan.</title>
        <authorList>
            <person name="Tomihama T."/>
            <person name="Nishi Y."/>
            <person name="Sakai M."/>
            <person name="Ikenaga M."/>
            <person name="Okubo T."/>
            <person name="Ikeda S."/>
        </authorList>
    </citation>
    <scope>NUCLEOTIDE SEQUENCE [LARGE SCALE GENOMIC DNA]</scope>
    <source>
        <strain evidence="9 10">S58</strain>
    </source>
</reference>
<evidence type="ECO:0000313" key="9">
    <source>
        <dbReference type="EMBL" id="GAQ65826.1"/>
    </source>
</evidence>
<dbReference type="PANTHER" id="PTHR42061:SF6">
    <property type="entry name" value="ENDO-CHITOSANASE"/>
    <property type="match status" value="1"/>
</dbReference>